<dbReference type="EMBL" id="CP090065">
    <property type="protein sequence ID" value="UVO08924.1"/>
    <property type="molecule type" value="Genomic_DNA"/>
</dbReference>
<sequence length="309" mass="34137">MSLSVNNTGYSNSQAPSTARPSNATPSAAAPSTPTSTTTDSAKVFDPITGKTFILPIGVEISEEAIARMREEFADAPILSNQQEEKALEAMSAARARELERQKNAASLPPGYINVSADNIGTHEMTIGLWSNHLKEDSGISKEEFLGLVKTALSSPPEVSLWSYTTDSMEIAITASKLETLKNRYVNNDYQHQADRDIQGIIQFKSDALSNLEKNLLQDEYQRSVDAGDTDKANTTFLELQRNAEGTSATQLQRQQIFSLAASTDVSAWFGSFRDYIASSNFDRYTKSEYDSIVNAFYKHWITFQEALQ</sequence>
<feature type="compositionally biased region" description="Low complexity" evidence="1">
    <location>
        <begin position="15"/>
        <end position="42"/>
    </location>
</feature>
<evidence type="ECO:0000313" key="2">
    <source>
        <dbReference type="EMBL" id="UVO08924.1"/>
    </source>
</evidence>
<dbReference type="RefSeq" id="WP_258883921.1">
    <property type="nucleotide sequence ID" value="NZ_CP090065.1"/>
</dbReference>
<organism evidence="2 3">
    <name type="scientific">Pectobacterium polonicum</name>
    <dbReference type="NCBI Taxonomy" id="2485124"/>
    <lineage>
        <taxon>Bacteria</taxon>
        <taxon>Pseudomonadati</taxon>
        <taxon>Pseudomonadota</taxon>
        <taxon>Gammaproteobacteria</taxon>
        <taxon>Enterobacterales</taxon>
        <taxon>Pectobacteriaceae</taxon>
        <taxon>Pectobacterium</taxon>
    </lineage>
</organism>
<protein>
    <submittedName>
        <fullName evidence="2">Uncharacterized protein</fullName>
    </submittedName>
</protein>
<feature type="compositionally biased region" description="Polar residues" evidence="1">
    <location>
        <begin position="1"/>
        <end position="14"/>
    </location>
</feature>
<reference evidence="2" key="1">
    <citation type="submission" date="2021-12" db="EMBL/GenBank/DDBJ databases">
        <title>Genome sequence of novel Pectobacterium sp. causing blackleg.</title>
        <authorList>
            <person name="Wang J."/>
        </authorList>
    </citation>
    <scope>NUCLEOTIDE SEQUENCE</scope>
    <source>
        <strain evidence="2">BY21311</strain>
    </source>
</reference>
<gene>
    <name evidence="2" type="ORF">LW347_02725</name>
</gene>
<name>A0AAE9NQ56_9GAMM</name>
<feature type="region of interest" description="Disordered" evidence="1">
    <location>
        <begin position="1"/>
        <end position="43"/>
    </location>
</feature>
<evidence type="ECO:0000313" key="3">
    <source>
        <dbReference type="Proteomes" id="UP001059272"/>
    </source>
</evidence>
<dbReference type="Proteomes" id="UP001059272">
    <property type="component" value="Chromosome"/>
</dbReference>
<dbReference type="KEGG" id="ppoo:LW347_02725"/>
<evidence type="ECO:0000256" key="1">
    <source>
        <dbReference type="SAM" id="MobiDB-lite"/>
    </source>
</evidence>
<proteinExistence type="predicted"/>
<dbReference type="AlphaFoldDB" id="A0AAE9NQ56"/>
<accession>A0AAE9NQ56</accession>